<dbReference type="EMBL" id="RCMI01000465">
    <property type="protein sequence ID" value="KAG2909583.1"/>
    <property type="molecule type" value="Genomic_DNA"/>
</dbReference>
<organism evidence="1 6">
    <name type="scientific">Phytophthora cactorum</name>
    <dbReference type="NCBI Taxonomy" id="29920"/>
    <lineage>
        <taxon>Eukaryota</taxon>
        <taxon>Sar</taxon>
        <taxon>Stramenopiles</taxon>
        <taxon>Oomycota</taxon>
        <taxon>Peronosporomycetes</taxon>
        <taxon>Peronosporales</taxon>
        <taxon>Peronosporaceae</taxon>
        <taxon>Phytophthora</taxon>
    </lineage>
</organism>
<comment type="caution">
    <text evidence="1">The sequence shown here is derived from an EMBL/GenBank/DDBJ whole genome shotgun (WGS) entry which is preliminary data.</text>
</comment>
<protein>
    <submittedName>
        <fullName evidence="1">Uncharacterized protein</fullName>
    </submittedName>
</protein>
<evidence type="ECO:0000313" key="4">
    <source>
        <dbReference type="EMBL" id="KAG2987430.1"/>
    </source>
</evidence>
<dbReference type="Proteomes" id="UP000735874">
    <property type="component" value="Unassembled WGS sequence"/>
</dbReference>
<accession>A0A8T0YNA2</accession>
<proteinExistence type="predicted"/>
<dbReference type="EMBL" id="RCMG01000483">
    <property type="protein sequence ID" value="KAG2853404.1"/>
    <property type="molecule type" value="Genomic_DNA"/>
</dbReference>
<reference evidence="1" key="1">
    <citation type="submission" date="2018-10" db="EMBL/GenBank/DDBJ databases">
        <title>Effector identification in a new, highly contiguous assembly of the strawberry crown rot pathogen Phytophthora cactorum.</title>
        <authorList>
            <person name="Armitage A.D."/>
            <person name="Nellist C.F."/>
            <person name="Bates H."/>
            <person name="Vickerstaff R.J."/>
            <person name="Harrison R.J."/>
        </authorList>
    </citation>
    <scope>NUCLEOTIDE SEQUENCE</scope>
    <source>
        <strain evidence="1">15-7</strain>
        <strain evidence="2">4032</strain>
        <strain evidence="3">4040</strain>
        <strain evidence="4">P415</strain>
        <strain evidence="5">P421</strain>
    </source>
</reference>
<evidence type="ECO:0000313" key="3">
    <source>
        <dbReference type="EMBL" id="KAG2945350.1"/>
    </source>
</evidence>
<dbReference type="Proteomes" id="UP000774804">
    <property type="component" value="Unassembled WGS sequence"/>
</dbReference>
<name>A0A8T0YNA2_9STRA</name>
<dbReference type="EMBL" id="RCMV01001016">
    <property type="protein sequence ID" value="KAG3210963.1"/>
    <property type="molecule type" value="Genomic_DNA"/>
</dbReference>
<dbReference type="Proteomes" id="UP000760860">
    <property type="component" value="Unassembled WGS sequence"/>
</dbReference>
<sequence length="91" mass="10466">MCVAHHSKVYNTQAIKLILRSKELGLHHFNPDRFEHAKRRCLRLSEPEGPVPKSQVQLDQKLEAQLERRGLAMDALTTMELTTDYQSPVDV</sequence>
<dbReference type="EMBL" id="RCML01000172">
    <property type="protein sequence ID" value="KAG2987430.1"/>
    <property type="molecule type" value="Genomic_DNA"/>
</dbReference>
<dbReference type="Proteomes" id="UP000736787">
    <property type="component" value="Unassembled WGS sequence"/>
</dbReference>
<dbReference type="AlphaFoldDB" id="A0A8T0YNA2"/>
<gene>
    <name evidence="1" type="ORF">PC113_g14193</name>
    <name evidence="2" type="ORF">PC115_g13212</name>
    <name evidence="3" type="ORF">PC117_g8513</name>
    <name evidence="4" type="ORF">PC118_g7275</name>
    <name evidence="5" type="ORF">PC129_g18053</name>
</gene>
<evidence type="ECO:0000313" key="1">
    <source>
        <dbReference type="EMBL" id="KAG2853404.1"/>
    </source>
</evidence>
<evidence type="ECO:0000313" key="2">
    <source>
        <dbReference type="EMBL" id="KAG2909583.1"/>
    </source>
</evidence>
<dbReference type="Proteomes" id="UP000697107">
    <property type="component" value="Unassembled WGS sequence"/>
</dbReference>
<dbReference type="EMBL" id="RCMK01000185">
    <property type="protein sequence ID" value="KAG2945350.1"/>
    <property type="molecule type" value="Genomic_DNA"/>
</dbReference>
<evidence type="ECO:0000313" key="5">
    <source>
        <dbReference type="EMBL" id="KAG3210963.1"/>
    </source>
</evidence>
<evidence type="ECO:0000313" key="6">
    <source>
        <dbReference type="Proteomes" id="UP000735874"/>
    </source>
</evidence>